<dbReference type="PANTHER" id="PTHR34406">
    <property type="entry name" value="PROTEIN YCEI"/>
    <property type="match status" value="1"/>
</dbReference>
<dbReference type="InterPro" id="IPR013783">
    <property type="entry name" value="Ig-like_fold"/>
</dbReference>
<accession>A0A927RMW1</accession>
<dbReference type="SUPFAM" id="SSF101874">
    <property type="entry name" value="YceI-like"/>
    <property type="match status" value="1"/>
</dbReference>
<reference evidence="3" key="1">
    <citation type="submission" date="2020-10" db="EMBL/GenBank/DDBJ databases">
        <title>Sequencing the genomes of 1000 actinobacteria strains.</title>
        <authorList>
            <person name="Klenk H.-P."/>
        </authorList>
    </citation>
    <scope>NUCLEOTIDE SEQUENCE</scope>
    <source>
        <strain evidence="3">DSM 45354</strain>
    </source>
</reference>
<dbReference type="Pfam" id="PF13620">
    <property type="entry name" value="CarboxypepD_reg"/>
    <property type="match status" value="1"/>
</dbReference>
<comment type="caution">
    <text evidence="3">The sequence shown here is derived from an EMBL/GenBank/DDBJ whole genome shotgun (WGS) entry which is preliminary data.</text>
</comment>
<dbReference type="InterPro" id="IPR007372">
    <property type="entry name" value="Lipid/polyisoprenoid-bd_YceI"/>
</dbReference>
<sequence>MPNTPNPGHSYAVLTAELRTPDRWPVPHGIVTVTDLHGQQVARAEADAGGHVVTDPLPVGTYTVIVTAPGHSPTARTAVVAGSGATLGVVNLPRVSELPLPAEGPWVIDPTHSGVEATARHLGLASVKGRFTDFGGRIHIARPIEDSWVYAVIRADTIDTGNKLRDDHLRTADFLDVARHPRIEYRSHRLTATGADLWALDGELTINAITRPVRLDLRYHGSGPDAFGGIRAGFLASTELSREDFAISYHQLVRAGVAAVGPSIRVELNIEAVYGEELPQL</sequence>
<dbReference type="InterPro" id="IPR036761">
    <property type="entry name" value="TTHA0802/YceI-like_sf"/>
</dbReference>
<organism evidence="3 4">
    <name type="scientific">Actinopolymorpha pittospori</name>
    <dbReference type="NCBI Taxonomy" id="648752"/>
    <lineage>
        <taxon>Bacteria</taxon>
        <taxon>Bacillati</taxon>
        <taxon>Actinomycetota</taxon>
        <taxon>Actinomycetes</taxon>
        <taxon>Propionibacteriales</taxon>
        <taxon>Actinopolymorphaceae</taxon>
        <taxon>Actinopolymorpha</taxon>
    </lineage>
</organism>
<protein>
    <submittedName>
        <fullName evidence="3">Polyisoprenoid-binding protein YceI</fullName>
    </submittedName>
</protein>
<evidence type="ECO:0000256" key="1">
    <source>
        <dbReference type="ARBA" id="ARBA00008812"/>
    </source>
</evidence>
<feature type="domain" description="Lipid/polyisoprenoid-binding YceI-like" evidence="2">
    <location>
        <begin position="105"/>
        <end position="273"/>
    </location>
</feature>
<proteinExistence type="inferred from homology"/>
<dbReference type="Gene3D" id="2.40.128.110">
    <property type="entry name" value="Lipid/polyisoprenoid-binding, YceI-like"/>
    <property type="match status" value="1"/>
</dbReference>
<dbReference type="GO" id="GO:0005975">
    <property type="term" value="P:carbohydrate metabolic process"/>
    <property type="evidence" value="ECO:0007669"/>
    <property type="project" value="UniProtKB-ARBA"/>
</dbReference>
<dbReference type="AlphaFoldDB" id="A0A927RMW1"/>
<keyword evidence="4" id="KW-1185">Reference proteome</keyword>
<dbReference type="EMBL" id="JADBEM010000001">
    <property type="protein sequence ID" value="MBE1609378.1"/>
    <property type="molecule type" value="Genomic_DNA"/>
</dbReference>
<comment type="similarity">
    <text evidence="1">Belongs to the UPF0312 family.</text>
</comment>
<dbReference type="Pfam" id="PF04264">
    <property type="entry name" value="YceI"/>
    <property type="match status" value="1"/>
</dbReference>
<evidence type="ECO:0000313" key="4">
    <source>
        <dbReference type="Proteomes" id="UP000638648"/>
    </source>
</evidence>
<evidence type="ECO:0000313" key="3">
    <source>
        <dbReference type="EMBL" id="MBE1609378.1"/>
    </source>
</evidence>
<dbReference type="SMART" id="SM00867">
    <property type="entry name" value="YceI"/>
    <property type="match status" value="1"/>
</dbReference>
<dbReference type="Proteomes" id="UP000638648">
    <property type="component" value="Unassembled WGS sequence"/>
</dbReference>
<dbReference type="Gene3D" id="2.60.40.10">
    <property type="entry name" value="Immunoglobulins"/>
    <property type="match status" value="1"/>
</dbReference>
<dbReference type="RefSeq" id="WP_192752961.1">
    <property type="nucleotide sequence ID" value="NZ_BAABJL010000214.1"/>
</dbReference>
<gene>
    <name evidence="3" type="ORF">HEB94_006226</name>
</gene>
<dbReference type="PANTHER" id="PTHR34406:SF1">
    <property type="entry name" value="PROTEIN YCEI"/>
    <property type="match status" value="1"/>
</dbReference>
<evidence type="ECO:0000259" key="2">
    <source>
        <dbReference type="SMART" id="SM00867"/>
    </source>
</evidence>
<name>A0A927RMW1_9ACTN</name>
<dbReference type="SUPFAM" id="SSF49478">
    <property type="entry name" value="Cna protein B-type domain"/>
    <property type="match status" value="1"/>
</dbReference>